<dbReference type="SUPFAM" id="SSF103473">
    <property type="entry name" value="MFS general substrate transporter"/>
    <property type="match status" value="1"/>
</dbReference>
<feature type="transmembrane region" description="Helical" evidence="7">
    <location>
        <begin position="432"/>
        <end position="451"/>
    </location>
</feature>
<dbReference type="OrthoDB" id="8904098at2759"/>
<dbReference type="Proteomes" id="UP000231279">
    <property type="component" value="Unassembled WGS sequence"/>
</dbReference>
<accession>A0A2G9HCN0</accession>
<proteinExistence type="inferred from homology"/>
<dbReference type="InterPro" id="IPR036259">
    <property type="entry name" value="MFS_trans_sf"/>
</dbReference>
<organism evidence="8 9">
    <name type="scientific">Handroanthus impetiginosus</name>
    <dbReference type="NCBI Taxonomy" id="429701"/>
    <lineage>
        <taxon>Eukaryota</taxon>
        <taxon>Viridiplantae</taxon>
        <taxon>Streptophyta</taxon>
        <taxon>Embryophyta</taxon>
        <taxon>Tracheophyta</taxon>
        <taxon>Spermatophyta</taxon>
        <taxon>Magnoliopsida</taxon>
        <taxon>eudicotyledons</taxon>
        <taxon>Gunneridae</taxon>
        <taxon>Pentapetalae</taxon>
        <taxon>asterids</taxon>
        <taxon>lamiids</taxon>
        <taxon>Lamiales</taxon>
        <taxon>Bignoniaceae</taxon>
        <taxon>Crescentiina</taxon>
        <taxon>Tabebuia alliance</taxon>
        <taxon>Handroanthus</taxon>
    </lineage>
</organism>
<evidence type="ECO:0000256" key="6">
    <source>
        <dbReference type="ARBA" id="ARBA00044504"/>
    </source>
</evidence>
<feature type="transmembrane region" description="Helical" evidence="7">
    <location>
        <begin position="263"/>
        <end position="284"/>
    </location>
</feature>
<dbReference type="EMBL" id="NKXS01002122">
    <property type="protein sequence ID" value="PIN15213.1"/>
    <property type="molecule type" value="Genomic_DNA"/>
</dbReference>
<dbReference type="Pfam" id="PF00854">
    <property type="entry name" value="PTR2"/>
    <property type="match status" value="1"/>
</dbReference>
<comment type="similarity">
    <text evidence="6">Belongs to the major facilitator superfamily. Phosphate:H(+) symporter (TC 2.A.1.9) family.</text>
</comment>
<comment type="caution">
    <text evidence="8">The sequence shown here is derived from an EMBL/GenBank/DDBJ whole genome shotgun (WGS) entry which is preliminary data.</text>
</comment>
<dbReference type="STRING" id="429701.A0A2G9HCN0"/>
<feature type="transmembrane region" description="Helical" evidence="7">
    <location>
        <begin position="224"/>
        <end position="243"/>
    </location>
</feature>
<gene>
    <name evidence="8" type="ORF">CDL12_12145</name>
</gene>
<dbReference type="InterPro" id="IPR000109">
    <property type="entry name" value="POT_fam"/>
</dbReference>
<evidence type="ECO:0000256" key="2">
    <source>
        <dbReference type="ARBA" id="ARBA00005982"/>
    </source>
</evidence>
<dbReference type="AlphaFoldDB" id="A0A2G9HCN0"/>
<evidence type="ECO:0000256" key="5">
    <source>
        <dbReference type="ARBA" id="ARBA00023136"/>
    </source>
</evidence>
<keyword evidence="3 7" id="KW-0812">Transmembrane</keyword>
<dbReference type="PANTHER" id="PTHR11654">
    <property type="entry name" value="OLIGOPEPTIDE TRANSPORTER-RELATED"/>
    <property type="match status" value="1"/>
</dbReference>
<dbReference type="CDD" id="cd17416">
    <property type="entry name" value="MFS_NPF1_2"/>
    <property type="match status" value="1"/>
</dbReference>
<feature type="transmembrane region" description="Helical" evidence="7">
    <location>
        <begin position="104"/>
        <end position="124"/>
    </location>
</feature>
<sequence length="480" mass="53289">MLTMTLIAWIPQLHPPRCAPQSHQCTGPNKSQFAVLALALGFLSVGAGGIRPCSIPFGVDQFDATTEEGRKGINSFFNWYYTTFTVVLIIALTLVVYIQDSVSWVWGFGIPTMLMLCSIVLFFVGTRLYVYVKPEGSVFSGIAQVIVAAYKKRKVKLPECEDVDGVYYDPPLKGRVVKKLTLTNQLRFFNKAALIREGELKPDASNSNPWRLCSIQQVEETKSLFKIVPIWASGIICFTAITQQGTFTVSQAQKMDRHLGPKFQIPAGSLSVISMITIGIWLPIYDRIFVPRLRKLTRLEGGITLLQRMGIGIVFSILSMIAAGLVEPMRRASAVKHGGPDGIAPLTVFWLAPQLILMGFAEAFNIIGQIEFYNKEFPENMSSVANSLLSCTMAGASYLSAATVNVVHKTTGGHGHPDWLTKDINAGKVENFYYVIAGLGVLNMVYFVWVARWYQYKTKIWIDDDDEKGGFDVELNVVKI</sequence>
<keyword evidence="4 7" id="KW-1133">Transmembrane helix</keyword>
<name>A0A2G9HCN0_9LAMI</name>
<comment type="similarity">
    <text evidence="2">Belongs to the major facilitator superfamily. Proton-dependent oligopeptide transporter (POT/PTR) (TC 2.A.17) family.</text>
</comment>
<evidence type="ECO:0000313" key="9">
    <source>
        <dbReference type="Proteomes" id="UP000231279"/>
    </source>
</evidence>
<comment type="subcellular location">
    <subcellularLocation>
        <location evidence="1">Membrane</location>
        <topology evidence="1">Multi-pass membrane protein</topology>
    </subcellularLocation>
</comment>
<evidence type="ECO:0000256" key="1">
    <source>
        <dbReference type="ARBA" id="ARBA00004141"/>
    </source>
</evidence>
<evidence type="ECO:0000313" key="8">
    <source>
        <dbReference type="EMBL" id="PIN15213.1"/>
    </source>
</evidence>
<evidence type="ECO:0000256" key="4">
    <source>
        <dbReference type="ARBA" id="ARBA00022989"/>
    </source>
</evidence>
<feature type="transmembrane region" description="Helical" evidence="7">
    <location>
        <begin position="388"/>
        <end position="407"/>
    </location>
</feature>
<feature type="transmembrane region" description="Helical" evidence="7">
    <location>
        <begin position="305"/>
        <end position="326"/>
    </location>
</feature>
<feature type="transmembrane region" description="Helical" evidence="7">
    <location>
        <begin position="79"/>
        <end position="98"/>
    </location>
</feature>
<reference evidence="9" key="1">
    <citation type="journal article" date="2018" name="Gigascience">
        <title>Genome assembly of the Pink Ipe (Handroanthus impetiginosus, Bignoniaceae), a highly valued, ecologically keystone Neotropical timber forest tree.</title>
        <authorList>
            <person name="Silva-Junior O.B."/>
            <person name="Grattapaglia D."/>
            <person name="Novaes E."/>
            <person name="Collevatti R.G."/>
        </authorList>
    </citation>
    <scope>NUCLEOTIDE SEQUENCE [LARGE SCALE GENOMIC DNA]</scope>
    <source>
        <strain evidence="9">cv. UFG-1</strain>
    </source>
</reference>
<feature type="transmembrane region" description="Helical" evidence="7">
    <location>
        <begin position="346"/>
        <end position="367"/>
    </location>
</feature>
<evidence type="ECO:0000256" key="3">
    <source>
        <dbReference type="ARBA" id="ARBA00022692"/>
    </source>
</evidence>
<keyword evidence="9" id="KW-1185">Reference proteome</keyword>
<dbReference type="Gene3D" id="1.20.1250.20">
    <property type="entry name" value="MFS general substrate transporter like domains"/>
    <property type="match status" value="1"/>
</dbReference>
<protein>
    <submittedName>
        <fullName evidence="8">H+/oligopeptide symporter</fullName>
    </submittedName>
</protein>
<keyword evidence="5 7" id="KW-0472">Membrane</keyword>
<dbReference type="GO" id="GO:0016020">
    <property type="term" value="C:membrane"/>
    <property type="evidence" value="ECO:0007669"/>
    <property type="project" value="UniProtKB-SubCell"/>
</dbReference>
<evidence type="ECO:0000256" key="7">
    <source>
        <dbReference type="SAM" id="Phobius"/>
    </source>
</evidence>
<dbReference type="GO" id="GO:0022857">
    <property type="term" value="F:transmembrane transporter activity"/>
    <property type="evidence" value="ECO:0007669"/>
    <property type="project" value="InterPro"/>
</dbReference>